<protein>
    <submittedName>
        <fullName evidence="1">Uncharacterized protein</fullName>
    </submittedName>
</protein>
<gene>
    <name evidence="1" type="ORF">NDI37_27210</name>
</gene>
<keyword evidence="2" id="KW-1185">Reference proteome</keyword>
<dbReference type="Proteomes" id="UP001442494">
    <property type="component" value="Unassembled WGS sequence"/>
</dbReference>
<dbReference type="EMBL" id="JAMPKK010000117">
    <property type="protein sequence ID" value="MEP0868129.1"/>
    <property type="molecule type" value="Genomic_DNA"/>
</dbReference>
<dbReference type="RefSeq" id="WP_190417087.1">
    <property type="nucleotide sequence ID" value="NZ_JAMPKK010000117.1"/>
</dbReference>
<name>A0ABV0JXD9_9CYAN</name>
<organism evidence="1 2">
    <name type="scientific">Funiculus sociatus GB2-A5</name>
    <dbReference type="NCBI Taxonomy" id="2933946"/>
    <lineage>
        <taxon>Bacteria</taxon>
        <taxon>Bacillati</taxon>
        <taxon>Cyanobacteriota</taxon>
        <taxon>Cyanophyceae</taxon>
        <taxon>Coleofasciculales</taxon>
        <taxon>Coleofasciculaceae</taxon>
        <taxon>Funiculus</taxon>
    </lineage>
</organism>
<evidence type="ECO:0000313" key="1">
    <source>
        <dbReference type="EMBL" id="MEP0868129.1"/>
    </source>
</evidence>
<comment type="caution">
    <text evidence="1">The sequence shown here is derived from an EMBL/GenBank/DDBJ whole genome shotgun (WGS) entry which is preliminary data.</text>
</comment>
<accession>A0ABV0JXD9</accession>
<sequence>MNTLNSPVSACRYCQFYDPIGRRGGCCKTLGVSVQAGWQGCQLAIPVFTAVCPRMQEASSDPDKAIVF</sequence>
<proteinExistence type="predicted"/>
<evidence type="ECO:0000313" key="2">
    <source>
        <dbReference type="Proteomes" id="UP001442494"/>
    </source>
</evidence>
<reference evidence="1 2" key="1">
    <citation type="submission" date="2022-04" db="EMBL/GenBank/DDBJ databases">
        <title>Positive selection, recombination, and allopatry shape intraspecific diversity of widespread and dominant cyanobacteria.</title>
        <authorList>
            <person name="Wei J."/>
            <person name="Shu W."/>
            <person name="Hu C."/>
        </authorList>
    </citation>
    <scope>NUCLEOTIDE SEQUENCE [LARGE SCALE GENOMIC DNA]</scope>
    <source>
        <strain evidence="1 2">GB2-A5</strain>
    </source>
</reference>